<feature type="transmembrane region" description="Helical" evidence="1">
    <location>
        <begin position="41"/>
        <end position="70"/>
    </location>
</feature>
<evidence type="ECO:0000313" key="3">
    <source>
        <dbReference type="Proteomes" id="UP000027581"/>
    </source>
</evidence>
<evidence type="ECO:0000256" key="1">
    <source>
        <dbReference type="SAM" id="Phobius"/>
    </source>
</evidence>
<dbReference type="PANTHER" id="PTHR31735">
    <property type="entry name" value="VACUOLAR MEMBRANE PROTEIN YPL162C"/>
    <property type="match status" value="1"/>
</dbReference>
<dbReference type="GO" id="GO:0016020">
    <property type="term" value="C:membrane"/>
    <property type="evidence" value="ECO:0007669"/>
    <property type="project" value="TreeGrafter"/>
</dbReference>
<accession>A0A060S3K3</accession>
<feature type="transmembrane region" description="Helical" evidence="1">
    <location>
        <begin position="282"/>
        <end position="313"/>
    </location>
</feature>
<organism evidence="2 3">
    <name type="scientific">Plasmodium reichenowi</name>
    <dbReference type="NCBI Taxonomy" id="5854"/>
    <lineage>
        <taxon>Eukaryota</taxon>
        <taxon>Sar</taxon>
        <taxon>Alveolata</taxon>
        <taxon>Apicomplexa</taxon>
        <taxon>Aconoidasida</taxon>
        <taxon>Haemosporida</taxon>
        <taxon>Plasmodiidae</taxon>
        <taxon>Plasmodium</taxon>
        <taxon>Plasmodium (Laverania)</taxon>
    </lineage>
</organism>
<dbReference type="AlphaFoldDB" id="A0A060S3K3"/>
<sequence length="363" mass="43615">MKEMCYIVPGELGLLIQVFMGCISLSILFTKYIFEKPKRLFVIFLKDLIIISCGSITLHLVNICLCILLFRYDILLYMYNIHMDECSIYFIHTIIDITLGLYLQYKIFALYKFIKVRNGYLENSSISHIYKPVDALSHYSSFLNFMNNSEDDNKVGPSKELTNIINIISKDKNNNIFYKGYNNNNDKEKEDIYRNYFKTYHDYEEEVTLEANIHEQEKKNIYDLNFLNNKTHTDIFASSKYENIQNSNKQIITYEKEKSMYDFNFYKNIGEKYEDINFLPSIVLWIFVILTTKIITLIFFFVLFPFFNFFVIYTIDFIKDTKVKLLLVMIILPFFFNFIMYFFIDTMIQRKHKYKKWHNDDSI</sequence>
<dbReference type="PROSITE" id="PS51257">
    <property type="entry name" value="PROKAR_LIPOPROTEIN"/>
    <property type="match status" value="1"/>
</dbReference>
<protein>
    <submittedName>
        <fullName evidence="2">Uncharacterized protein</fullName>
    </submittedName>
</protein>
<dbReference type="PhylomeDB" id="A0A060S3K3"/>
<keyword evidence="1" id="KW-0472">Membrane</keyword>
<proteinExistence type="predicted"/>
<reference evidence="2" key="1">
    <citation type="submission" date="2014-01" db="EMBL/GenBank/DDBJ databases">
        <authorList>
            <person name="Aslett M."/>
        </authorList>
    </citation>
    <scope>NUCLEOTIDE SEQUENCE</scope>
    <source>
        <strain evidence="2">CDC</strain>
    </source>
</reference>
<reference evidence="2" key="2">
    <citation type="submission" date="2014-05" db="EMBL/GenBank/DDBJ databases">
        <title>The genome sequences of chimpanzee malaria parasites reveal the path to human adaptation.</title>
        <authorList>
            <person name="Otto T.D."/>
            <person name="Rayner J.C."/>
            <person name="Boehme U."/>
            <person name="Pain A."/>
            <person name="Spottiswoode N."/>
            <person name="Sanders M."/>
            <person name="Quail M."/>
            <person name="Ollomo B."/>
            <person name="Renaud F."/>
            <person name="Thomas A.W."/>
            <person name="Prugnolle F."/>
            <person name="Conway D.J."/>
            <person name="Newbold C."/>
            <person name="Berriman M."/>
        </authorList>
    </citation>
    <scope>NUCLEOTIDE SEQUENCE [LARGE SCALE GENOMIC DNA]</scope>
    <source>
        <strain evidence="2">CDC</strain>
    </source>
</reference>
<keyword evidence="1" id="KW-1133">Transmembrane helix</keyword>
<feature type="transmembrane region" description="Helical" evidence="1">
    <location>
        <begin position="12"/>
        <end position="34"/>
    </location>
</feature>
<feature type="transmembrane region" description="Helical" evidence="1">
    <location>
        <begin position="90"/>
        <end position="111"/>
    </location>
</feature>
<feature type="transmembrane region" description="Helical" evidence="1">
    <location>
        <begin position="325"/>
        <end position="344"/>
    </location>
</feature>
<dbReference type="InterPro" id="IPR022127">
    <property type="entry name" value="STIMATE/YPL162C"/>
</dbReference>
<gene>
    <name evidence="2" type="ORF">PRCDC_1350300</name>
</gene>
<dbReference type="Proteomes" id="UP000027581">
    <property type="component" value="Unassembled WGS sequence"/>
</dbReference>
<dbReference type="EMBL" id="HG810774">
    <property type="protein sequence ID" value="CDO66297.1"/>
    <property type="molecule type" value="Genomic_DNA"/>
</dbReference>
<dbReference type="VEuPathDB" id="PlasmoDB:PRCDC_1350300"/>
<keyword evidence="1" id="KW-0812">Transmembrane</keyword>
<dbReference type="Pfam" id="PF12400">
    <property type="entry name" value="STIMATE"/>
    <property type="match status" value="1"/>
</dbReference>
<dbReference type="PANTHER" id="PTHR31735:SF1">
    <property type="entry name" value="VACUOLAR MEMBRANE PROTEIN YPL162C"/>
    <property type="match status" value="1"/>
</dbReference>
<name>A0A060S3K3_PLARE</name>
<dbReference type="VEuPathDB" id="PlasmoDB:PRG01_1353800"/>
<evidence type="ECO:0000313" key="2">
    <source>
        <dbReference type="EMBL" id="CDO66297.1"/>
    </source>
</evidence>
<keyword evidence="3" id="KW-1185">Reference proteome</keyword>